<evidence type="ECO:0000259" key="5">
    <source>
        <dbReference type="Pfam" id="PF01756"/>
    </source>
</evidence>
<dbReference type="GO" id="GO:0071949">
    <property type="term" value="F:FAD binding"/>
    <property type="evidence" value="ECO:0007669"/>
    <property type="project" value="InterPro"/>
</dbReference>
<evidence type="ECO:0000256" key="3">
    <source>
        <dbReference type="ARBA" id="ARBA00023002"/>
    </source>
</evidence>
<protein>
    <submittedName>
        <fullName evidence="6">Peroxisomal acyl-coenzyme A oxidase 3</fullName>
    </submittedName>
</protein>
<evidence type="ECO:0000256" key="4">
    <source>
        <dbReference type="ARBA" id="ARBA00023098"/>
    </source>
</evidence>
<evidence type="ECO:0000256" key="2">
    <source>
        <dbReference type="ARBA" id="ARBA00022832"/>
    </source>
</evidence>
<name>A0A9Q0S538_9DIPT</name>
<dbReference type="GO" id="GO:0055088">
    <property type="term" value="P:lipid homeostasis"/>
    <property type="evidence" value="ECO:0007669"/>
    <property type="project" value="TreeGrafter"/>
</dbReference>
<sequence>MTEMSDKGVHPFAARNNAQVYKARDLTRAYGEYYALKSFQKRLSKSDVTPDLKQHLHTVFLIYGYWCIDKHMTTFYQGNFASGASFADTIRNNLLQCCSDIKDVSVAIVDALAPPDFALNSVLGKSDGYLYQNLQHEFMTNPGALERASWWQDVVISPKSKL</sequence>
<dbReference type="GO" id="GO:0016402">
    <property type="term" value="F:pristanoyl-CoA oxidase activity"/>
    <property type="evidence" value="ECO:0007669"/>
    <property type="project" value="TreeGrafter"/>
</dbReference>
<dbReference type="SUPFAM" id="SSF47203">
    <property type="entry name" value="Acyl-CoA dehydrogenase C-terminal domain-like"/>
    <property type="match status" value="1"/>
</dbReference>
<evidence type="ECO:0000313" key="7">
    <source>
        <dbReference type="Proteomes" id="UP001151699"/>
    </source>
</evidence>
<keyword evidence="2" id="KW-0276">Fatty acid metabolism</keyword>
<dbReference type="GO" id="GO:0005504">
    <property type="term" value="F:fatty acid binding"/>
    <property type="evidence" value="ECO:0007669"/>
    <property type="project" value="TreeGrafter"/>
</dbReference>
<dbReference type="Proteomes" id="UP001151699">
    <property type="component" value="Chromosome A"/>
</dbReference>
<dbReference type="InterPro" id="IPR002655">
    <property type="entry name" value="Acyl-CoA_oxidase_C"/>
</dbReference>
<keyword evidence="4" id="KW-0443">Lipid metabolism</keyword>
<keyword evidence="3" id="KW-0560">Oxidoreductase</keyword>
<dbReference type="Gene3D" id="1.20.140.10">
    <property type="entry name" value="Butyryl-CoA Dehydrogenase, subunit A, domain 3"/>
    <property type="match status" value="1"/>
</dbReference>
<feature type="domain" description="Acyl-CoA oxidase C-terminal" evidence="5">
    <location>
        <begin position="5"/>
        <end position="155"/>
    </location>
</feature>
<evidence type="ECO:0000313" key="6">
    <source>
        <dbReference type="EMBL" id="KAJ6645787.1"/>
    </source>
</evidence>
<dbReference type="EMBL" id="WJQU01000001">
    <property type="protein sequence ID" value="KAJ6645787.1"/>
    <property type="molecule type" value="Genomic_DNA"/>
</dbReference>
<reference evidence="6" key="1">
    <citation type="submission" date="2022-07" db="EMBL/GenBank/DDBJ databases">
        <authorList>
            <person name="Trinca V."/>
            <person name="Uliana J.V.C."/>
            <person name="Torres T.T."/>
            <person name="Ward R.J."/>
            <person name="Monesi N."/>
        </authorList>
    </citation>
    <scope>NUCLEOTIDE SEQUENCE</scope>
    <source>
        <strain evidence="6">HSMRA1968</strain>
        <tissue evidence="6">Whole embryos</tissue>
    </source>
</reference>
<dbReference type="OrthoDB" id="538336at2759"/>
<comment type="caution">
    <text evidence="6">The sequence shown here is derived from an EMBL/GenBank/DDBJ whole genome shotgun (WGS) entry which is preliminary data.</text>
</comment>
<dbReference type="GO" id="GO:0005777">
    <property type="term" value="C:peroxisome"/>
    <property type="evidence" value="ECO:0007669"/>
    <property type="project" value="InterPro"/>
</dbReference>
<dbReference type="FunFam" id="1.20.140.10:FF:000007">
    <property type="entry name" value="Acyl-coenzyme A oxidase"/>
    <property type="match status" value="1"/>
</dbReference>
<comment type="similarity">
    <text evidence="1">Belongs to the acyl-CoA oxidase family.</text>
</comment>
<dbReference type="PANTHER" id="PTHR10909">
    <property type="entry name" value="ELECTRON TRANSPORT OXIDOREDUCTASE"/>
    <property type="match status" value="1"/>
</dbReference>
<dbReference type="GO" id="GO:0033540">
    <property type="term" value="P:fatty acid beta-oxidation using acyl-CoA oxidase"/>
    <property type="evidence" value="ECO:0007669"/>
    <property type="project" value="TreeGrafter"/>
</dbReference>
<dbReference type="Pfam" id="PF01756">
    <property type="entry name" value="ACOX"/>
    <property type="match status" value="1"/>
</dbReference>
<gene>
    <name evidence="6" type="primary">Acox3_2</name>
    <name evidence="6" type="ORF">Bhyg_00996</name>
</gene>
<organism evidence="6 7">
    <name type="scientific">Pseudolycoriella hygida</name>
    <dbReference type="NCBI Taxonomy" id="35572"/>
    <lineage>
        <taxon>Eukaryota</taxon>
        <taxon>Metazoa</taxon>
        <taxon>Ecdysozoa</taxon>
        <taxon>Arthropoda</taxon>
        <taxon>Hexapoda</taxon>
        <taxon>Insecta</taxon>
        <taxon>Pterygota</taxon>
        <taxon>Neoptera</taxon>
        <taxon>Endopterygota</taxon>
        <taxon>Diptera</taxon>
        <taxon>Nematocera</taxon>
        <taxon>Sciaroidea</taxon>
        <taxon>Sciaridae</taxon>
        <taxon>Pseudolycoriella</taxon>
    </lineage>
</organism>
<dbReference type="InterPro" id="IPR012258">
    <property type="entry name" value="Acyl-CoA_oxidase"/>
</dbReference>
<accession>A0A9Q0S538</accession>
<evidence type="ECO:0000256" key="1">
    <source>
        <dbReference type="ARBA" id="ARBA00006288"/>
    </source>
</evidence>
<keyword evidence="7" id="KW-1185">Reference proteome</keyword>
<dbReference type="AlphaFoldDB" id="A0A9Q0S538"/>
<dbReference type="InterPro" id="IPR036250">
    <property type="entry name" value="AcylCo_DH-like_C"/>
</dbReference>
<proteinExistence type="inferred from homology"/>
<dbReference type="PANTHER" id="PTHR10909:SF223">
    <property type="entry name" value="ACYL-COENZYME A OXIDASE"/>
    <property type="match status" value="1"/>
</dbReference>